<reference evidence="5" key="1">
    <citation type="submission" date="2022-11" db="UniProtKB">
        <authorList>
            <consortium name="WormBaseParasite"/>
        </authorList>
    </citation>
    <scope>IDENTIFICATION</scope>
</reference>
<dbReference type="Gene3D" id="3.30.70.330">
    <property type="match status" value="1"/>
</dbReference>
<feature type="compositionally biased region" description="Polar residues" evidence="2">
    <location>
        <begin position="264"/>
        <end position="280"/>
    </location>
</feature>
<feature type="compositionally biased region" description="Polar residues" evidence="2">
    <location>
        <begin position="37"/>
        <end position="49"/>
    </location>
</feature>
<evidence type="ECO:0000259" key="3">
    <source>
        <dbReference type="PROSITE" id="PS50102"/>
    </source>
</evidence>
<dbReference type="WBParaSite" id="jg22524">
    <property type="protein sequence ID" value="jg22524"/>
    <property type="gene ID" value="jg22524"/>
</dbReference>
<evidence type="ECO:0000256" key="2">
    <source>
        <dbReference type="SAM" id="MobiDB-lite"/>
    </source>
</evidence>
<dbReference type="GO" id="GO:0003723">
    <property type="term" value="F:RNA binding"/>
    <property type="evidence" value="ECO:0007669"/>
    <property type="project" value="UniProtKB-UniRule"/>
</dbReference>
<evidence type="ECO:0000313" key="4">
    <source>
        <dbReference type="Proteomes" id="UP000887574"/>
    </source>
</evidence>
<feature type="region of interest" description="Disordered" evidence="2">
    <location>
        <begin position="1"/>
        <end position="58"/>
    </location>
</feature>
<dbReference type="CDD" id="cd00590">
    <property type="entry name" value="RRM_SF"/>
    <property type="match status" value="1"/>
</dbReference>
<sequence>MASEKSADINSGQSSKEKLADISGGQSPSEKSVDISGLQSSSNQISPSHENVVHIEDPKEQIDLLQKSEHSQEKPDQRKVLDERLGFAVTLVEYFGSEGTAQASESLKKALGLEESLFAPWHENQQPQRPLPSAPPYFIYVSNISYNASKSQIKDYFGGDKNVKDIYMYKYGNGNFAGDCFLELVNCRKALDHVISLDHRQFISRQLTVSAICDEKSRRFSLNAMAENYKSRFIPQTKMQRPMGDRRSSLSYRSSQGSPRRSPFTKSPGSPRRSSFSNSQDVRRMPPRLSNANTNRSLYSTPPVANRQFSRFYSNNRGHHRPIDIPSPSPGIWIQTQNFLKICCYL</sequence>
<dbReference type="InterPro" id="IPR000504">
    <property type="entry name" value="RRM_dom"/>
</dbReference>
<keyword evidence="4" id="KW-1185">Reference proteome</keyword>
<dbReference type="Pfam" id="PF00076">
    <property type="entry name" value="RRM_1"/>
    <property type="match status" value="1"/>
</dbReference>
<dbReference type="InterPro" id="IPR035979">
    <property type="entry name" value="RBD_domain_sf"/>
</dbReference>
<keyword evidence="1" id="KW-0694">RNA-binding</keyword>
<dbReference type="SUPFAM" id="SSF54928">
    <property type="entry name" value="RNA-binding domain, RBD"/>
    <property type="match status" value="1"/>
</dbReference>
<dbReference type="Proteomes" id="UP000887574">
    <property type="component" value="Unplaced"/>
</dbReference>
<feature type="compositionally biased region" description="Low complexity" evidence="2">
    <location>
        <begin position="249"/>
        <end position="260"/>
    </location>
</feature>
<feature type="compositionally biased region" description="Polar residues" evidence="2">
    <location>
        <begin position="290"/>
        <end position="300"/>
    </location>
</feature>
<protein>
    <submittedName>
        <fullName evidence="5">RRM domain-containing protein</fullName>
    </submittedName>
</protein>
<name>A0A915DQC2_9BILA</name>
<evidence type="ECO:0000256" key="1">
    <source>
        <dbReference type="PROSITE-ProRule" id="PRU00176"/>
    </source>
</evidence>
<dbReference type="AlphaFoldDB" id="A0A915DQC2"/>
<accession>A0A915DQC2</accession>
<organism evidence="4 5">
    <name type="scientific">Ditylenchus dipsaci</name>
    <dbReference type="NCBI Taxonomy" id="166011"/>
    <lineage>
        <taxon>Eukaryota</taxon>
        <taxon>Metazoa</taxon>
        <taxon>Ecdysozoa</taxon>
        <taxon>Nematoda</taxon>
        <taxon>Chromadorea</taxon>
        <taxon>Rhabditida</taxon>
        <taxon>Tylenchina</taxon>
        <taxon>Tylenchomorpha</taxon>
        <taxon>Sphaerularioidea</taxon>
        <taxon>Anguinidae</taxon>
        <taxon>Anguininae</taxon>
        <taxon>Ditylenchus</taxon>
    </lineage>
</organism>
<feature type="region of interest" description="Disordered" evidence="2">
    <location>
        <begin position="233"/>
        <end position="302"/>
    </location>
</feature>
<dbReference type="InterPro" id="IPR012677">
    <property type="entry name" value="Nucleotide-bd_a/b_plait_sf"/>
</dbReference>
<proteinExistence type="predicted"/>
<dbReference type="PROSITE" id="PS50102">
    <property type="entry name" value="RRM"/>
    <property type="match status" value="1"/>
</dbReference>
<feature type="domain" description="RRM" evidence="3">
    <location>
        <begin position="137"/>
        <end position="210"/>
    </location>
</feature>
<evidence type="ECO:0000313" key="5">
    <source>
        <dbReference type="WBParaSite" id="jg22524"/>
    </source>
</evidence>